<comment type="similarity">
    <text evidence="2 7">Belongs to the PhoU family.</text>
</comment>
<evidence type="ECO:0000256" key="4">
    <source>
        <dbReference type="ARBA" id="ARBA00022448"/>
    </source>
</evidence>
<comment type="subcellular location">
    <subcellularLocation>
        <location evidence="1 7">Cytoplasm</location>
    </subcellularLocation>
</comment>
<dbReference type="InterPro" id="IPR026022">
    <property type="entry name" value="PhoU_dom"/>
</dbReference>
<reference evidence="9 10" key="1">
    <citation type="submission" date="2018-07" db="EMBL/GenBank/DDBJ databases">
        <title>Bacillus sp. YLB-04 draft genome sequence.</title>
        <authorList>
            <person name="Yu L."/>
            <person name="Tang X."/>
        </authorList>
    </citation>
    <scope>NUCLEOTIDE SEQUENCE [LARGE SCALE GENOMIC DNA]</scope>
    <source>
        <strain evidence="9 10">YLB-04</strain>
    </source>
</reference>
<protein>
    <recommendedName>
        <fullName evidence="7">Phosphate-specific transport system accessory protein PhoU</fullName>
    </recommendedName>
</protein>
<dbReference type="OrthoDB" id="9814256at2"/>
<evidence type="ECO:0000256" key="3">
    <source>
        <dbReference type="ARBA" id="ARBA00011738"/>
    </source>
</evidence>
<comment type="function">
    <text evidence="7">Plays a role in the regulation of phosphate uptake.</text>
</comment>
<dbReference type="PANTHER" id="PTHR42930">
    <property type="entry name" value="PHOSPHATE-SPECIFIC TRANSPORT SYSTEM ACCESSORY PROTEIN PHOU"/>
    <property type="match status" value="1"/>
</dbReference>
<keyword evidence="5 7" id="KW-0963">Cytoplasm</keyword>
<dbReference type="EMBL" id="QNQT01000010">
    <property type="protein sequence ID" value="RDU35380.1"/>
    <property type="molecule type" value="Genomic_DNA"/>
</dbReference>
<dbReference type="Gene3D" id="1.20.58.220">
    <property type="entry name" value="Phosphate transport system protein phou homolog 2, domain 2"/>
    <property type="match status" value="1"/>
</dbReference>
<evidence type="ECO:0000256" key="2">
    <source>
        <dbReference type="ARBA" id="ARBA00008107"/>
    </source>
</evidence>
<evidence type="ECO:0000256" key="6">
    <source>
        <dbReference type="ARBA" id="ARBA00022592"/>
    </source>
</evidence>
<dbReference type="GO" id="GO:0045936">
    <property type="term" value="P:negative regulation of phosphate metabolic process"/>
    <property type="evidence" value="ECO:0007669"/>
    <property type="project" value="InterPro"/>
</dbReference>
<comment type="caution">
    <text evidence="9">The sequence shown here is derived from an EMBL/GenBank/DDBJ whole genome shotgun (WGS) entry which is preliminary data.</text>
</comment>
<dbReference type="FunFam" id="1.20.58.220:FF:000004">
    <property type="entry name" value="Phosphate-specific transport system accessory protein PhoU"/>
    <property type="match status" value="1"/>
</dbReference>
<sequence length="219" mass="24775">MGTRTNFDNNLNQLKEMLTEMVKMAKDAVEDSISTFISQDLDNARKIIEKDEEINRLEYQITEKAILLIATESPVATDLRAILAALKISSEVERIADNAVNIAKSALHIGKEKHIKEIEDIPKMKDLVIEMLDTALQSFYTNDVALARKCAEIDDQVDEMYGQLVHELLGHIPGNPEATNQITQMSFTCRYLERIGDHSTNIAEQVIFLVTGKRYDLNH</sequence>
<feature type="domain" description="PhoU" evidence="8">
    <location>
        <begin position="121"/>
        <end position="206"/>
    </location>
</feature>
<evidence type="ECO:0000313" key="10">
    <source>
        <dbReference type="Proteomes" id="UP000257144"/>
    </source>
</evidence>
<feature type="domain" description="PhoU" evidence="8">
    <location>
        <begin position="18"/>
        <end position="105"/>
    </location>
</feature>
<proteinExistence type="inferred from homology"/>
<dbReference type="Pfam" id="PF01895">
    <property type="entry name" value="PhoU"/>
    <property type="match status" value="2"/>
</dbReference>
<dbReference type="Proteomes" id="UP000257144">
    <property type="component" value="Unassembled WGS sequence"/>
</dbReference>
<evidence type="ECO:0000256" key="1">
    <source>
        <dbReference type="ARBA" id="ARBA00004496"/>
    </source>
</evidence>
<dbReference type="InterPro" id="IPR038078">
    <property type="entry name" value="PhoU-like_sf"/>
</dbReference>
<dbReference type="GO" id="GO:0006817">
    <property type="term" value="P:phosphate ion transport"/>
    <property type="evidence" value="ECO:0007669"/>
    <property type="project" value="UniProtKB-KW"/>
</dbReference>
<evidence type="ECO:0000313" key="9">
    <source>
        <dbReference type="EMBL" id="RDU35380.1"/>
    </source>
</evidence>
<dbReference type="InterPro" id="IPR028366">
    <property type="entry name" value="PhoU"/>
</dbReference>
<evidence type="ECO:0000256" key="5">
    <source>
        <dbReference type="ARBA" id="ARBA00022490"/>
    </source>
</evidence>
<evidence type="ECO:0000259" key="8">
    <source>
        <dbReference type="Pfam" id="PF01895"/>
    </source>
</evidence>
<dbReference type="GO" id="GO:0030643">
    <property type="term" value="P:intracellular phosphate ion homeostasis"/>
    <property type="evidence" value="ECO:0007669"/>
    <property type="project" value="InterPro"/>
</dbReference>
<organism evidence="9 10">
    <name type="scientific">Neobacillus piezotolerans</name>
    <dbReference type="NCBI Taxonomy" id="2259171"/>
    <lineage>
        <taxon>Bacteria</taxon>
        <taxon>Bacillati</taxon>
        <taxon>Bacillota</taxon>
        <taxon>Bacilli</taxon>
        <taxon>Bacillales</taxon>
        <taxon>Bacillaceae</taxon>
        <taxon>Neobacillus</taxon>
    </lineage>
</organism>
<dbReference type="AlphaFoldDB" id="A0A3D8GLN1"/>
<dbReference type="GO" id="GO:0005737">
    <property type="term" value="C:cytoplasm"/>
    <property type="evidence" value="ECO:0007669"/>
    <property type="project" value="UniProtKB-SubCell"/>
</dbReference>
<name>A0A3D8GLN1_9BACI</name>
<dbReference type="RefSeq" id="WP_115453445.1">
    <property type="nucleotide sequence ID" value="NZ_QNQT01000010.1"/>
</dbReference>
<evidence type="ECO:0000256" key="7">
    <source>
        <dbReference type="PIRNR" id="PIRNR003107"/>
    </source>
</evidence>
<dbReference type="SUPFAM" id="SSF109755">
    <property type="entry name" value="PhoU-like"/>
    <property type="match status" value="1"/>
</dbReference>
<dbReference type="NCBIfam" id="TIGR02135">
    <property type="entry name" value="phoU_full"/>
    <property type="match status" value="1"/>
</dbReference>
<dbReference type="PANTHER" id="PTHR42930:SF3">
    <property type="entry name" value="PHOSPHATE-SPECIFIC TRANSPORT SYSTEM ACCESSORY PROTEIN PHOU"/>
    <property type="match status" value="1"/>
</dbReference>
<accession>A0A3D8GLN1</accession>
<dbReference type="PIRSF" id="PIRSF003107">
    <property type="entry name" value="PhoU"/>
    <property type="match status" value="1"/>
</dbReference>
<comment type="subunit">
    <text evidence="3 7">Homodimer.</text>
</comment>
<gene>
    <name evidence="9" type="primary">phoU</name>
    <name evidence="9" type="ORF">DRW41_18155</name>
</gene>
<keyword evidence="10" id="KW-1185">Reference proteome</keyword>
<keyword evidence="6 7" id="KW-0592">Phosphate transport</keyword>
<keyword evidence="4 7" id="KW-0813">Transport</keyword>